<feature type="transmembrane region" description="Helical" evidence="2">
    <location>
        <begin position="45"/>
        <end position="64"/>
    </location>
</feature>
<dbReference type="RefSeq" id="WP_094406856.1">
    <property type="nucleotide sequence ID" value="NZ_NMVO01000018.1"/>
</dbReference>
<protein>
    <submittedName>
        <fullName evidence="3">Uncharacterized protein</fullName>
    </submittedName>
</protein>
<feature type="region of interest" description="Disordered" evidence="1">
    <location>
        <begin position="91"/>
        <end position="124"/>
    </location>
</feature>
<feature type="transmembrane region" description="Helical" evidence="2">
    <location>
        <begin position="70"/>
        <end position="90"/>
    </location>
</feature>
<feature type="transmembrane region" description="Helical" evidence="2">
    <location>
        <begin position="12"/>
        <end position="33"/>
    </location>
</feature>
<evidence type="ECO:0000313" key="3">
    <source>
        <dbReference type="EMBL" id="OYO08659.1"/>
    </source>
</evidence>
<dbReference type="AlphaFoldDB" id="A0A255FYA8"/>
<dbReference type="EMBL" id="NMVO01000018">
    <property type="protein sequence ID" value="OYO08659.1"/>
    <property type="molecule type" value="Genomic_DNA"/>
</dbReference>
<evidence type="ECO:0000313" key="4">
    <source>
        <dbReference type="Proteomes" id="UP000215896"/>
    </source>
</evidence>
<sequence>MDELGFYFGMHPFGAVAIVVSTVLLYLVFSLILSRFGQRLYASPSSLELAIVTVLGAIVGRSILGQVPTLGGGLLALATLLCLEAIAGRVRRGMQQGRRQAAPRHRDRGRRPPRDPRAHPVAAR</sequence>
<keyword evidence="2" id="KW-0812">Transmembrane</keyword>
<accession>A0A255FYA8</accession>
<keyword evidence="2" id="KW-1133">Transmembrane helix</keyword>
<keyword evidence="2" id="KW-0472">Membrane</keyword>
<dbReference type="OrthoDB" id="3266405at2"/>
<reference evidence="3 4" key="1">
    <citation type="submission" date="2017-07" db="EMBL/GenBank/DDBJ databases">
        <title>Draft whole genome sequences of clinical Proprionibacteriaceae strains.</title>
        <authorList>
            <person name="Bernier A.-M."/>
            <person name="Bernard K."/>
            <person name="Domingo M.-C."/>
        </authorList>
    </citation>
    <scope>NUCLEOTIDE SEQUENCE [LARGE SCALE GENOMIC DNA]</scope>
    <source>
        <strain evidence="3 4">NML 030167</strain>
    </source>
</reference>
<gene>
    <name evidence="3" type="ORF">CGZ94_19250</name>
</gene>
<name>A0A255FYA8_9ACTN</name>
<organism evidence="3 4">
    <name type="scientific">Enemella evansiae</name>
    <dbReference type="NCBI Taxonomy" id="2016499"/>
    <lineage>
        <taxon>Bacteria</taxon>
        <taxon>Bacillati</taxon>
        <taxon>Actinomycetota</taxon>
        <taxon>Actinomycetes</taxon>
        <taxon>Propionibacteriales</taxon>
        <taxon>Propionibacteriaceae</taxon>
        <taxon>Enemella</taxon>
    </lineage>
</organism>
<evidence type="ECO:0000256" key="2">
    <source>
        <dbReference type="SAM" id="Phobius"/>
    </source>
</evidence>
<keyword evidence="4" id="KW-1185">Reference proteome</keyword>
<proteinExistence type="predicted"/>
<comment type="caution">
    <text evidence="3">The sequence shown here is derived from an EMBL/GenBank/DDBJ whole genome shotgun (WGS) entry which is preliminary data.</text>
</comment>
<dbReference type="Proteomes" id="UP000215896">
    <property type="component" value="Unassembled WGS sequence"/>
</dbReference>
<evidence type="ECO:0000256" key="1">
    <source>
        <dbReference type="SAM" id="MobiDB-lite"/>
    </source>
</evidence>